<accession>A0A0H2WJP3</accession>
<dbReference type="HOGENOM" id="CLU_2567259_0_0_4"/>
<dbReference type="AlphaFoldDB" id="A0A0H2WJP3"/>
<organism evidence="1 2">
    <name type="scientific">Burkholderia mallei (strain ATCC 23344)</name>
    <dbReference type="NCBI Taxonomy" id="243160"/>
    <lineage>
        <taxon>Bacteria</taxon>
        <taxon>Pseudomonadati</taxon>
        <taxon>Pseudomonadota</taxon>
        <taxon>Betaproteobacteria</taxon>
        <taxon>Burkholderiales</taxon>
        <taxon>Burkholderiaceae</taxon>
        <taxon>Burkholderia</taxon>
        <taxon>pseudomallei group</taxon>
    </lineage>
</organism>
<name>A0A0H2WJP3_BURMA</name>
<evidence type="ECO:0000313" key="2">
    <source>
        <dbReference type="Proteomes" id="UP000006693"/>
    </source>
</evidence>
<dbReference type="EMBL" id="CP000010">
    <property type="protein sequence ID" value="AAU49491.1"/>
    <property type="molecule type" value="Genomic_DNA"/>
</dbReference>
<reference evidence="1 2" key="1">
    <citation type="journal article" date="2004" name="Proc. Natl. Acad. Sci. U.S.A.">
        <title>Structural flexibility in the Burkholderia mallei genome.</title>
        <authorList>
            <person name="Nierman W.C."/>
            <person name="DeShazer D."/>
            <person name="Kim H.S."/>
            <person name="Tettelin H."/>
            <person name="Nelson K.E."/>
            <person name="Feldblyum T."/>
            <person name="Ulrich R.L."/>
            <person name="Ronning C.M."/>
            <person name="Brinkac L.M."/>
            <person name="Daugherty S.C."/>
            <person name="Davidsen T.D."/>
            <person name="Deboy R.T."/>
            <person name="Dimitrov G."/>
            <person name="Dodson R.J."/>
            <person name="Durkin A.S."/>
            <person name="Gwinn M.L."/>
            <person name="Haft D.H."/>
            <person name="Khouri H."/>
            <person name="Kolonay J.F."/>
            <person name="Madupu R."/>
            <person name="Mohammoud Y."/>
            <person name="Nelson W.C."/>
            <person name="Radune D."/>
            <person name="Romero C.M."/>
            <person name="Sarria S."/>
            <person name="Selengut J."/>
            <person name="Shamblin C."/>
            <person name="Sullivan S.A."/>
            <person name="White O."/>
            <person name="Yu Y."/>
            <person name="Zafar N."/>
            <person name="Zhou L."/>
            <person name="Fraser C.M."/>
        </authorList>
    </citation>
    <scope>NUCLEOTIDE SEQUENCE [LARGE SCALE GENOMIC DNA]</scope>
    <source>
        <strain evidence="1 2">ATCC 23344</strain>
    </source>
</reference>
<evidence type="ECO:0000313" key="1">
    <source>
        <dbReference type="EMBL" id="AAU49491.1"/>
    </source>
</evidence>
<sequence>MRESAVESGRFSGAARRRLPTERRWNVEGTLTECRRCGVELPLAHRGECASVWVAVIRRVRHGLFAVQGPFKCARSSRLPS</sequence>
<dbReference type="Proteomes" id="UP000006693">
    <property type="component" value="Chromosome 1"/>
</dbReference>
<keyword evidence="2" id="KW-1185">Reference proteome</keyword>
<dbReference type="KEGG" id="bma:BMA0829"/>
<proteinExistence type="predicted"/>
<gene>
    <name evidence="1" type="ordered locus">BMA0829</name>
</gene>
<protein>
    <submittedName>
        <fullName evidence="1">Uncharacterized protein</fullName>
    </submittedName>
</protein>